<organism evidence="1 2">
    <name type="scientific">Phytophthora rubi</name>
    <dbReference type="NCBI Taxonomy" id="129364"/>
    <lineage>
        <taxon>Eukaryota</taxon>
        <taxon>Sar</taxon>
        <taxon>Stramenopiles</taxon>
        <taxon>Oomycota</taxon>
        <taxon>Peronosporomycetes</taxon>
        <taxon>Peronosporales</taxon>
        <taxon>Peronosporaceae</taxon>
        <taxon>Phytophthora</taxon>
    </lineage>
</organism>
<proteinExistence type="predicted"/>
<comment type="caution">
    <text evidence="1">The sequence shown here is derived from an EMBL/GenBank/DDBJ whole genome shotgun (WGS) entry which is preliminary data.</text>
</comment>
<dbReference type="AlphaFoldDB" id="A0A6A4F3B3"/>
<sequence>MGANGRATKDLDIERAVETCQLKVSSAAGGNIVPVWSPRNGRVSAITPADRPYDRLYARL</sequence>
<evidence type="ECO:0000313" key="2">
    <source>
        <dbReference type="Proteomes" id="UP000434957"/>
    </source>
</evidence>
<evidence type="ECO:0000313" key="1">
    <source>
        <dbReference type="EMBL" id="KAE9332843.1"/>
    </source>
</evidence>
<reference evidence="1 2" key="1">
    <citation type="submission" date="2018-08" db="EMBL/GenBank/DDBJ databases">
        <title>Genomic investigation of the strawberry pathogen Phytophthora fragariae indicates pathogenicity is determined by transcriptional variation in three key races.</title>
        <authorList>
            <person name="Adams T.M."/>
            <person name="Armitage A.D."/>
            <person name="Sobczyk M.K."/>
            <person name="Bates H.J."/>
            <person name="Dunwell J.M."/>
            <person name="Nellist C.F."/>
            <person name="Harrison R.J."/>
        </authorList>
    </citation>
    <scope>NUCLEOTIDE SEQUENCE [LARGE SCALE GENOMIC DNA]</scope>
    <source>
        <strain evidence="1 2">SCRP333</strain>
    </source>
</reference>
<dbReference type="EMBL" id="QXFT01000943">
    <property type="protein sequence ID" value="KAE9332843.1"/>
    <property type="molecule type" value="Genomic_DNA"/>
</dbReference>
<keyword evidence="2" id="KW-1185">Reference proteome</keyword>
<accession>A0A6A4F3B3</accession>
<name>A0A6A4F3B3_9STRA</name>
<dbReference type="Proteomes" id="UP000434957">
    <property type="component" value="Unassembled WGS sequence"/>
</dbReference>
<gene>
    <name evidence="1" type="ORF">PR003_g14318</name>
</gene>
<protein>
    <submittedName>
        <fullName evidence="1">Uncharacterized protein</fullName>
    </submittedName>
</protein>